<dbReference type="EMBL" id="LCIA01000004">
    <property type="protein sequence ID" value="KKT45522.1"/>
    <property type="molecule type" value="Genomic_DNA"/>
</dbReference>
<proteinExistence type="predicted"/>
<protein>
    <recommendedName>
        <fullName evidence="3">Prepilin-type N-terminal cleavage/methylation domain-containing protein</fullName>
    </recommendedName>
</protein>
<evidence type="ECO:0008006" key="3">
    <source>
        <dbReference type="Google" id="ProtNLM"/>
    </source>
</evidence>
<reference evidence="1 2" key="1">
    <citation type="journal article" date="2015" name="Nature">
        <title>rRNA introns, odd ribosomes, and small enigmatic genomes across a large radiation of phyla.</title>
        <authorList>
            <person name="Brown C.T."/>
            <person name="Hug L.A."/>
            <person name="Thomas B.C."/>
            <person name="Sharon I."/>
            <person name="Castelle C.J."/>
            <person name="Singh A."/>
            <person name="Wilkins M.J."/>
            <person name="Williams K.H."/>
            <person name="Banfield J.F."/>
        </authorList>
    </citation>
    <scope>NUCLEOTIDE SEQUENCE [LARGE SCALE GENOMIC DNA]</scope>
</reference>
<dbReference type="Pfam" id="PF07963">
    <property type="entry name" value="N_methyl"/>
    <property type="match status" value="1"/>
</dbReference>
<sequence>MKKGFTLIEVLIAVGLLALVAVVSSTMVVNLVRSSAKLQANIDIDHASNFILLKVENDVKKSYSAAVDATGRVLTLQQNTGVVTYTLKQTCNGALNCLTVNTGVGEVKLTDDTIDLATGNATTSAVDLDLVNSGFAIIKDASAVPRAVSIKITFLKPLTAGTKLFESRATLDTSIVLRGSY</sequence>
<dbReference type="AlphaFoldDB" id="A0A0G1JNI7"/>
<gene>
    <name evidence="1" type="ORF">UW36_C0004G0024</name>
</gene>
<comment type="caution">
    <text evidence="1">The sequence shown here is derived from an EMBL/GenBank/DDBJ whole genome shotgun (WGS) entry which is preliminary data.</text>
</comment>
<dbReference type="InterPro" id="IPR012902">
    <property type="entry name" value="N_methyl_site"/>
</dbReference>
<accession>A0A0G1JNI7</accession>
<name>A0A0G1JNI7_UNCKA</name>
<evidence type="ECO:0000313" key="2">
    <source>
        <dbReference type="Proteomes" id="UP000034128"/>
    </source>
</evidence>
<evidence type="ECO:0000313" key="1">
    <source>
        <dbReference type="EMBL" id="KKT45522.1"/>
    </source>
</evidence>
<dbReference type="Proteomes" id="UP000034128">
    <property type="component" value="Unassembled WGS sequence"/>
</dbReference>
<dbReference type="STRING" id="1619110.UW36_C0004G0024"/>
<organism evidence="1 2">
    <name type="scientific">candidate division WWE3 bacterium GW2011_GWA2_44_16</name>
    <dbReference type="NCBI Taxonomy" id="1619110"/>
    <lineage>
        <taxon>Bacteria</taxon>
        <taxon>Katanobacteria</taxon>
    </lineage>
</organism>
<dbReference type="PROSITE" id="PS00409">
    <property type="entry name" value="PROKAR_NTER_METHYL"/>
    <property type="match status" value="1"/>
</dbReference>
<dbReference type="NCBIfam" id="TIGR02532">
    <property type="entry name" value="IV_pilin_GFxxxE"/>
    <property type="match status" value="1"/>
</dbReference>